<evidence type="ECO:0000313" key="2">
    <source>
        <dbReference type="Proteomes" id="UP000237105"/>
    </source>
</evidence>
<accession>A0A2P5CIM7</accession>
<keyword evidence="2" id="KW-1185">Reference proteome</keyword>
<comment type="caution">
    <text evidence="1">The sequence shown here is derived from an EMBL/GenBank/DDBJ whole genome shotgun (WGS) entry which is preliminary data.</text>
</comment>
<gene>
    <name evidence="1" type="ORF">PanWU01x14_150270</name>
</gene>
<name>A0A2P5CIM7_PARAD</name>
<dbReference type="OrthoDB" id="1152579at2759"/>
<protein>
    <submittedName>
        <fullName evidence="1">Uncharacterized protein</fullName>
    </submittedName>
</protein>
<dbReference type="EMBL" id="JXTB01000126">
    <property type="protein sequence ID" value="PON60898.1"/>
    <property type="molecule type" value="Genomic_DNA"/>
</dbReference>
<reference evidence="2" key="1">
    <citation type="submission" date="2016-06" db="EMBL/GenBank/DDBJ databases">
        <title>Parallel loss of symbiosis genes in relatives of nitrogen-fixing non-legume Parasponia.</title>
        <authorList>
            <person name="Van Velzen R."/>
            <person name="Holmer R."/>
            <person name="Bu F."/>
            <person name="Rutten L."/>
            <person name="Van Zeijl A."/>
            <person name="Liu W."/>
            <person name="Santuari L."/>
            <person name="Cao Q."/>
            <person name="Sharma T."/>
            <person name="Shen D."/>
            <person name="Roswanjaya Y."/>
            <person name="Wardhani T."/>
            <person name="Kalhor M.S."/>
            <person name="Jansen J."/>
            <person name="Van den Hoogen J."/>
            <person name="Gungor B."/>
            <person name="Hartog M."/>
            <person name="Hontelez J."/>
            <person name="Verver J."/>
            <person name="Yang W.-C."/>
            <person name="Schijlen E."/>
            <person name="Repin R."/>
            <person name="Schilthuizen M."/>
            <person name="Schranz E."/>
            <person name="Heidstra R."/>
            <person name="Miyata K."/>
            <person name="Fedorova E."/>
            <person name="Kohlen W."/>
            <person name="Bisseling T."/>
            <person name="Smit S."/>
            <person name="Geurts R."/>
        </authorList>
    </citation>
    <scope>NUCLEOTIDE SEQUENCE [LARGE SCALE GENOMIC DNA]</scope>
    <source>
        <strain evidence="2">cv. WU1-14</strain>
    </source>
</reference>
<evidence type="ECO:0000313" key="1">
    <source>
        <dbReference type="EMBL" id="PON60898.1"/>
    </source>
</evidence>
<dbReference type="Proteomes" id="UP000237105">
    <property type="component" value="Unassembled WGS sequence"/>
</dbReference>
<sequence length="77" mass="9170">MAQYVEGNYNMVVYDCQSWAGTLVGYDAYWPIRLLNPYAKEWDPYTNKAPEQDRCLFLTFSNGYPLNQRQIRAFFTR</sequence>
<organism evidence="1 2">
    <name type="scientific">Parasponia andersonii</name>
    <name type="common">Sponia andersonii</name>
    <dbReference type="NCBI Taxonomy" id="3476"/>
    <lineage>
        <taxon>Eukaryota</taxon>
        <taxon>Viridiplantae</taxon>
        <taxon>Streptophyta</taxon>
        <taxon>Embryophyta</taxon>
        <taxon>Tracheophyta</taxon>
        <taxon>Spermatophyta</taxon>
        <taxon>Magnoliopsida</taxon>
        <taxon>eudicotyledons</taxon>
        <taxon>Gunneridae</taxon>
        <taxon>Pentapetalae</taxon>
        <taxon>rosids</taxon>
        <taxon>fabids</taxon>
        <taxon>Rosales</taxon>
        <taxon>Cannabaceae</taxon>
        <taxon>Parasponia</taxon>
    </lineage>
</organism>
<dbReference type="AlphaFoldDB" id="A0A2P5CIM7"/>
<proteinExistence type="predicted"/>